<dbReference type="PANTHER" id="PTHR31297:SF17">
    <property type="entry name" value="ENDOGLUCANASE"/>
    <property type="match status" value="1"/>
</dbReference>
<dbReference type="GO" id="GO:0005576">
    <property type="term" value="C:extracellular region"/>
    <property type="evidence" value="ECO:0007669"/>
    <property type="project" value="TreeGrafter"/>
</dbReference>
<keyword evidence="2 4" id="KW-0378">Hydrolase</keyword>
<dbReference type="OrthoDB" id="9800955at2"/>
<comment type="caution">
    <text evidence="7">The sequence shown here is derived from an EMBL/GenBank/DDBJ whole genome shotgun (WGS) entry which is preliminary data.</text>
</comment>
<name>A0A922NXY8_9HYPH</name>
<dbReference type="EMBL" id="JOKJ01000042">
    <property type="protein sequence ID" value="KEQ02855.1"/>
    <property type="molecule type" value="Genomic_DNA"/>
</dbReference>
<dbReference type="AlphaFoldDB" id="A0A922NXY8"/>
<organism evidence="7 8">
    <name type="scientific">Pseudorhizobium pelagicum</name>
    <dbReference type="NCBI Taxonomy" id="1509405"/>
    <lineage>
        <taxon>Bacteria</taxon>
        <taxon>Pseudomonadati</taxon>
        <taxon>Pseudomonadota</taxon>
        <taxon>Alphaproteobacteria</taxon>
        <taxon>Hyphomicrobiales</taxon>
        <taxon>Rhizobiaceae</taxon>
        <taxon>Rhizobium/Agrobacterium group</taxon>
        <taxon>Pseudorhizobium</taxon>
    </lineage>
</organism>
<dbReference type="GO" id="GO:0009251">
    <property type="term" value="P:glucan catabolic process"/>
    <property type="evidence" value="ECO:0007669"/>
    <property type="project" value="TreeGrafter"/>
</dbReference>
<dbReference type="Proteomes" id="UP000052167">
    <property type="component" value="Unassembled WGS sequence"/>
</dbReference>
<dbReference type="SUPFAM" id="SSF51445">
    <property type="entry name" value="(Trans)glycosidases"/>
    <property type="match status" value="1"/>
</dbReference>
<keyword evidence="1 5" id="KW-0732">Signal</keyword>
<dbReference type="InterPro" id="IPR050386">
    <property type="entry name" value="Glycosyl_hydrolase_5"/>
</dbReference>
<evidence type="ECO:0000256" key="1">
    <source>
        <dbReference type="ARBA" id="ARBA00022729"/>
    </source>
</evidence>
<dbReference type="InterPro" id="IPR001547">
    <property type="entry name" value="Glyco_hydro_5"/>
</dbReference>
<feature type="chain" id="PRO_5036689222" evidence="5">
    <location>
        <begin position="21"/>
        <end position="417"/>
    </location>
</feature>
<protein>
    <submittedName>
        <fullName evidence="7">Glycoside hydrolase family 5</fullName>
    </submittedName>
</protein>
<evidence type="ECO:0000256" key="2">
    <source>
        <dbReference type="ARBA" id="ARBA00022801"/>
    </source>
</evidence>
<evidence type="ECO:0000259" key="6">
    <source>
        <dbReference type="Pfam" id="PF00150"/>
    </source>
</evidence>
<keyword evidence="3 4" id="KW-0326">Glycosidase</keyword>
<feature type="signal peptide" evidence="5">
    <location>
        <begin position="1"/>
        <end position="20"/>
    </location>
</feature>
<dbReference type="Gene3D" id="3.20.20.80">
    <property type="entry name" value="Glycosidases"/>
    <property type="match status" value="1"/>
</dbReference>
<comment type="similarity">
    <text evidence="4">Belongs to the glycosyl hydrolase 5 (cellulase A) family.</text>
</comment>
<reference evidence="7 8" key="1">
    <citation type="submission" date="2014-06" db="EMBL/GenBank/DDBJ databases">
        <title>Rhizobium pelagicum/R2-400B4.</title>
        <authorList>
            <person name="Kimes N.E."/>
            <person name="Lopez-Perez M."/>
        </authorList>
    </citation>
    <scope>NUCLEOTIDE SEQUENCE [LARGE SCALE GENOMIC DNA]</scope>
    <source>
        <strain evidence="7 8">R2-400B4</strain>
    </source>
</reference>
<sequence>MKARVTILLVLLAGTLPETAASFEMRRGVGVHEWLNWSPIVDANNYAWPPYRSINQWRSSARPLSDWPEGDALAAIREIGFDFVRLSVDPGPLLTSEGAKRQQALDIIVEAVSALQAAGLNVVVNLHSVSQIPAYGMEVIEGGADSDGILAYREMVKAVARAIVKTKVDQVALEPYNEPGYYPCDESGTEDWQRIIATTVADIRSVDPNLPIIATGACGGSITGLTDLQPSFDDRNIYYSFHMYEPHEFTHQGALDPEDFLAGLPWPSTSGSARSTIEGLRAHMQAAGLDEGQQQENLDRVSGTIGAYFRDGWTIGKMRARLDEAAQWAKRYGIPSNRLFMGEFGARRITHDGRSGAYDADRLTYLNEIRSAAEAHDIPWSVWEYSNPHGMTVIETSGPAVPDMGVVEALGLPMGGN</sequence>
<evidence type="ECO:0000256" key="4">
    <source>
        <dbReference type="RuleBase" id="RU361153"/>
    </source>
</evidence>
<proteinExistence type="inferred from homology"/>
<keyword evidence="8" id="KW-1185">Reference proteome</keyword>
<dbReference type="GO" id="GO:0008422">
    <property type="term" value="F:beta-glucosidase activity"/>
    <property type="evidence" value="ECO:0007669"/>
    <property type="project" value="TreeGrafter"/>
</dbReference>
<evidence type="ECO:0000256" key="5">
    <source>
        <dbReference type="SAM" id="SignalP"/>
    </source>
</evidence>
<evidence type="ECO:0000256" key="3">
    <source>
        <dbReference type="ARBA" id="ARBA00023295"/>
    </source>
</evidence>
<dbReference type="Pfam" id="PF00150">
    <property type="entry name" value="Cellulase"/>
    <property type="match status" value="1"/>
</dbReference>
<dbReference type="GO" id="GO:0009986">
    <property type="term" value="C:cell surface"/>
    <property type="evidence" value="ECO:0007669"/>
    <property type="project" value="TreeGrafter"/>
</dbReference>
<dbReference type="InterPro" id="IPR017853">
    <property type="entry name" value="GH"/>
</dbReference>
<dbReference type="PANTHER" id="PTHR31297">
    <property type="entry name" value="GLUCAN ENDO-1,6-BETA-GLUCOSIDASE B"/>
    <property type="match status" value="1"/>
</dbReference>
<dbReference type="RefSeq" id="WP_037169330.1">
    <property type="nucleotide sequence ID" value="NZ_JOKI01000035.1"/>
</dbReference>
<feature type="domain" description="Glycoside hydrolase family 5" evidence="6">
    <location>
        <begin position="68"/>
        <end position="387"/>
    </location>
</feature>
<gene>
    <name evidence="7" type="ORF">GV68_19805</name>
</gene>
<evidence type="ECO:0000313" key="7">
    <source>
        <dbReference type="EMBL" id="KEQ02855.1"/>
    </source>
</evidence>
<accession>A0A922NXY8</accession>
<evidence type="ECO:0000313" key="8">
    <source>
        <dbReference type="Proteomes" id="UP000052167"/>
    </source>
</evidence>